<sequence>MITKVKHRLLRGHLYLRARPESLDMLRVRDIDAQNAYLMCIGTLQSSHESNRFVFKPLPMTAAAGSLFSMSLQSIEKEERKNTMVRAGKDVSILPEMTAEKIHDDNRIGFALRTGIARYIDSEGGIDLYKSVETYTRVVAYAARLYDVSTSYAYLCYETYLFYGRHEYALINDISLDDGSPEGPFDYSLHQRSIPLRIDSGEPCLTEFMQRRKDIDFWGFPAQKGRLEQIYNIMRSDLSECLNLRPINPKSKRIGDSMYMDHGPQKKSRFDQMSEFDLIMHGVRESELSRPQKERKDKKC</sequence>
<evidence type="ECO:0000313" key="1">
    <source>
        <dbReference type="EMBL" id="QJQ03419.1"/>
    </source>
</evidence>
<dbReference type="EMBL" id="CP008956">
    <property type="protein sequence ID" value="QJQ03419.1"/>
    <property type="molecule type" value="Genomic_DNA"/>
</dbReference>
<name>A0A6M3ZXM0_9BURK</name>
<organism evidence="1 2">
    <name type="scientific">Herbaspirillum rubrisubalbicans Os34</name>
    <dbReference type="NCBI Taxonomy" id="1235827"/>
    <lineage>
        <taxon>Bacteria</taxon>
        <taxon>Pseudomonadati</taxon>
        <taxon>Pseudomonadota</taxon>
        <taxon>Betaproteobacteria</taxon>
        <taxon>Burkholderiales</taxon>
        <taxon>Oxalobacteraceae</taxon>
        <taxon>Herbaspirillum</taxon>
    </lineage>
</organism>
<dbReference type="RefSeq" id="WP_017454934.1">
    <property type="nucleotide sequence ID" value="NZ_CP008956.1"/>
</dbReference>
<proteinExistence type="predicted"/>
<dbReference type="Proteomes" id="UP000501648">
    <property type="component" value="Chromosome"/>
</dbReference>
<accession>A0A6M3ZXM0</accession>
<protein>
    <submittedName>
        <fullName evidence="1">Uncharacterized protein</fullName>
    </submittedName>
</protein>
<gene>
    <name evidence="1" type="ORF">C798_25240</name>
</gene>
<dbReference type="AlphaFoldDB" id="A0A6M3ZXM0"/>
<reference evidence="1 2" key="1">
    <citation type="journal article" date="2012" name="J. Bacteriol.">
        <title>Genome sequence of the pathogenic Herbaspirillum seropedicae strain Os34, isolated from rice roots.</title>
        <authorList>
            <person name="Ye W."/>
            <person name="Ye S."/>
            <person name="Liu J."/>
            <person name="Chang S."/>
            <person name="Chen M."/>
            <person name="Zhu B."/>
            <person name="Guo L."/>
            <person name="An Q."/>
        </authorList>
    </citation>
    <scope>NUCLEOTIDE SEQUENCE [LARGE SCALE GENOMIC DNA]</scope>
    <source>
        <strain evidence="1 2">Os34</strain>
    </source>
</reference>
<evidence type="ECO:0000313" key="2">
    <source>
        <dbReference type="Proteomes" id="UP000501648"/>
    </source>
</evidence>